<dbReference type="STRING" id="1293045.H663_18375"/>
<name>A0A2T7UHX3_9BURK</name>
<evidence type="ECO:0000313" key="3">
    <source>
        <dbReference type="Proteomes" id="UP000037507"/>
    </source>
</evidence>
<dbReference type="RefSeq" id="WP_053176106.1">
    <property type="nucleotide sequence ID" value="NZ_LFYT02000002.1"/>
</dbReference>
<dbReference type="InterPro" id="IPR025245">
    <property type="entry name" value="DUF4197"/>
</dbReference>
<accession>A0A2T7UHX3</accession>
<comment type="caution">
    <text evidence="2">The sequence shown here is derived from an EMBL/GenBank/DDBJ whole genome shotgun (WGS) entry which is preliminary data.</text>
</comment>
<feature type="signal peptide" evidence="1">
    <location>
        <begin position="1"/>
        <end position="26"/>
    </location>
</feature>
<gene>
    <name evidence="2" type="ORF">H663_002095</name>
</gene>
<reference evidence="2" key="1">
    <citation type="submission" date="2017-04" db="EMBL/GenBank/DDBJ databases">
        <title>Unexpected and diverse lifestyles within the genus Limnohabitans.</title>
        <authorList>
            <person name="Kasalicky V."/>
            <person name="Mehrshad M."/>
            <person name="Andrei S.-A."/>
            <person name="Salcher M."/>
            <person name="Kratochvilova H."/>
            <person name="Simek K."/>
            <person name="Ghai R."/>
        </authorList>
    </citation>
    <scope>NUCLEOTIDE SEQUENCE [LARGE SCALE GENOMIC DNA]</scope>
    <source>
        <strain evidence="2">II-D5</strain>
    </source>
</reference>
<dbReference type="AlphaFoldDB" id="A0A2T7UHX3"/>
<keyword evidence="3" id="KW-1185">Reference proteome</keyword>
<keyword evidence="1" id="KW-0732">Signal</keyword>
<dbReference type="OrthoDB" id="5292580at2"/>
<evidence type="ECO:0000313" key="2">
    <source>
        <dbReference type="EMBL" id="PVE44264.1"/>
    </source>
</evidence>
<dbReference type="EMBL" id="LFYT02000002">
    <property type="protein sequence ID" value="PVE44264.1"/>
    <property type="molecule type" value="Genomic_DNA"/>
</dbReference>
<evidence type="ECO:0008006" key="4">
    <source>
        <dbReference type="Google" id="ProtNLM"/>
    </source>
</evidence>
<protein>
    <recommendedName>
        <fullName evidence="4">DUF4197 domain-containing protein</fullName>
    </recommendedName>
</protein>
<evidence type="ECO:0000256" key="1">
    <source>
        <dbReference type="SAM" id="SignalP"/>
    </source>
</evidence>
<feature type="chain" id="PRO_5015564370" description="DUF4197 domain-containing protein" evidence="1">
    <location>
        <begin position="27"/>
        <end position="233"/>
    </location>
</feature>
<dbReference type="Proteomes" id="UP000037507">
    <property type="component" value="Unassembled WGS sequence"/>
</dbReference>
<sequence>MHRRQFHVTSLLAAASLLAHYRVAQAFSVADLSGADASSGLKLALEKGATAAIGLLGSQDGFMGNDKVRIALPGYLNEAAKWLKMMGQGQRVDELVLSMNRAAETAMPMAKDMLVGAVKSMSVSDAKTILQGGNTAATEYFNRKTREPLGVKFLPVITQATAQVGLADKYNAIAGKASSLGLLKPQEASLESYVTGKALDGLYLMIGEEEKKIRQDPMGTGSALLGKVFGALK</sequence>
<proteinExistence type="predicted"/>
<organism evidence="2 3">
    <name type="scientific">Limnohabitans planktonicus II-D5</name>
    <dbReference type="NCBI Taxonomy" id="1293045"/>
    <lineage>
        <taxon>Bacteria</taxon>
        <taxon>Pseudomonadati</taxon>
        <taxon>Pseudomonadota</taxon>
        <taxon>Betaproteobacteria</taxon>
        <taxon>Burkholderiales</taxon>
        <taxon>Comamonadaceae</taxon>
        <taxon>Limnohabitans</taxon>
    </lineage>
</organism>
<dbReference type="Pfam" id="PF13852">
    <property type="entry name" value="DUF4197"/>
    <property type="match status" value="1"/>
</dbReference>